<dbReference type="GO" id="GO:0032259">
    <property type="term" value="P:methylation"/>
    <property type="evidence" value="ECO:0007669"/>
    <property type="project" value="UniProtKB-KW"/>
</dbReference>
<dbReference type="InterPro" id="IPR013216">
    <property type="entry name" value="Methyltransf_11"/>
</dbReference>
<dbReference type="InterPro" id="IPR029063">
    <property type="entry name" value="SAM-dependent_MTases_sf"/>
</dbReference>
<feature type="domain" description="Methyltransferase type 11" evidence="1">
    <location>
        <begin position="53"/>
        <end position="149"/>
    </location>
</feature>
<dbReference type="PANTHER" id="PTHR43464">
    <property type="entry name" value="METHYLTRANSFERASE"/>
    <property type="match status" value="1"/>
</dbReference>
<dbReference type="SUPFAM" id="SSF53335">
    <property type="entry name" value="S-adenosyl-L-methionine-dependent methyltransferases"/>
    <property type="match status" value="1"/>
</dbReference>
<protein>
    <submittedName>
        <fullName evidence="2">Methyltransferase domain-containing protein</fullName>
    </submittedName>
</protein>
<dbReference type="AlphaFoldDB" id="A0A1G8A2Q3"/>
<keyword evidence="2" id="KW-0808">Transferase</keyword>
<proteinExistence type="predicted"/>
<evidence type="ECO:0000259" key="1">
    <source>
        <dbReference type="Pfam" id="PF08241"/>
    </source>
</evidence>
<organism evidence="2 3">
    <name type="scientific">Roseospirillum parvum</name>
    <dbReference type="NCBI Taxonomy" id="83401"/>
    <lineage>
        <taxon>Bacteria</taxon>
        <taxon>Pseudomonadati</taxon>
        <taxon>Pseudomonadota</taxon>
        <taxon>Alphaproteobacteria</taxon>
        <taxon>Rhodospirillales</taxon>
        <taxon>Rhodospirillaceae</taxon>
        <taxon>Roseospirillum</taxon>
    </lineage>
</organism>
<keyword evidence="2" id="KW-0489">Methyltransferase</keyword>
<evidence type="ECO:0000313" key="2">
    <source>
        <dbReference type="EMBL" id="SDH15214.1"/>
    </source>
</evidence>
<dbReference type="Proteomes" id="UP000217076">
    <property type="component" value="Unassembled WGS sequence"/>
</dbReference>
<evidence type="ECO:0000313" key="3">
    <source>
        <dbReference type="Proteomes" id="UP000217076"/>
    </source>
</evidence>
<dbReference type="STRING" id="83401.SAMN05421742_104301"/>
<sequence length="241" mass="26131">MGSEFWTDFWSQKAQLQSDFAATGRGRMDIVAFLYTINEAARLLDLSPTDRLLDIGCGTGILTLALASRAGAVTAIDVSPVAVERARQTLSDVDGAEVRVGSITCIEEQASSFDKVLAYSVLQYLDSIESITKAFLEIRRVLRPGGRALLAANPDPAARAKLEARLRATMSPEDASAEISLLAKTLWLPPSTMSALGKEVGLAIEARPIHARIPQHTYMFDLLACRPMEDTWNNSDSGKCS</sequence>
<dbReference type="CDD" id="cd02440">
    <property type="entry name" value="AdoMet_MTases"/>
    <property type="match status" value="1"/>
</dbReference>
<dbReference type="Pfam" id="PF08241">
    <property type="entry name" value="Methyltransf_11"/>
    <property type="match status" value="1"/>
</dbReference>
<reference evidence="3" key="1">
    <citation type="submission" date="2016-10" db="EMBL/GenBank/DDBJ databases">
        <authorList>
            <person name="Varghese N."/>
            <person name="Submissions S."/>
        </authorList>
    </citation>
    <scope>NUCLEOTIDE SEQUENCE [LARGE SCALE GENOMIC DNA]</scope>
    <source>
        <strain evidence="3">930I</strain>
    </source>
</reference>
<dbReference type="Gene3D" id="3.40.50.150">
    <property type="entry name" value="Vaccinia Virus protein VP39"/>
    <property type="match status" value="1"/>
</dbReference>
<name>A0A1G8A2Q3_9PROT</name>
<accession>A0A1G8A2Q3</accession>
<dbReference type="EMBL" id="FNCV01000004">
    <property type="protein sequence ID" value="SDH15214.1"/>
    <property type="molecule type" value="Genomic_DNA"/>
</dbReference>
<dbReference type="PANTHER" id="PTHR43464:SF92">
    <property type="entry name" value="SLR1071 PROTEIN"/>
    <property type="match status" value="1"/>
</dbReference>
<dbReference type="GO" id="GO:0008757">
    <property type="term" value="F:S-adenosylmethionine-dependent methyltransferase activity"/>
    <property type="evidence" value="ECO:0007669"/>
    <property type="project" value="InterPro"/>
</dbReference>
<gene>
    <name evidence="2" type="ORF">SAMN05421742_104301</name>
</gene>
<keyword evidence="3" id="KW-1185">Reference proteome</keyword>